<proteinExistence type="predicted"/>
<dbReference type="InterPro" id="IPR029044">
    <property type="entry name" value="Nucleotide-diphossugar_trans"/>
</dbReference>
<dbReference type="AlphaFoldDB" id="A0A7X5LIC7"/>
<organism evidence="2 3">
    <name type="scientific">Alteromonas profundi</name>
    <dbReference type="NCBI Taxonomy" id="2696062"/>
    <lineage>
        <taxon>Bacteria</taxon>
        <taxon>Pseudomonadati</taxon>
        <taxon>Pseudomonadota</taxon>
        <taxon>Gammaproteobacteria</taxon>
        <taxon>Alteromonadales</taxon>
        <taxon>Alteromonadaceae</taxon>
        <taxon>Alteromonas/Salinimonas group</taxon>
        <taxon>Alteromonas</taxon>
    </lineage>
</organism>
<keyword evidence="2" id="KW-0808">Transferase</keyword>
<reference evidence="2 3" key="1">
    <citation type="submission" date="2020-01" db="EMBL/GenBank/DDBJ databases">
        <authorList>
            <person name="Chen J."/>
            <person name="Zhu S."/>
            <person name="Yang J."/>
        </authorList>
    </citation>
    <scope>NUCLEOTIDE SEQUENCE [LARGE SCALE GENOMIC DNA]</scope>
    <source>
        <strain evidence="2 3">345S023</strain>
    </source>
</reference>
<dbReference type="RefSeq" id="WP_163083445.1">
    <property type="nucleotide sequence ID" value="NZ_JAAAWN010000001.1"/>
</dbReference>
<gene>
    <name evidence="2" type="ORF">GTH32_01440</name>
</gene>
<accession>A0A7X5LIC7</accession>
<name>A0A7X5LIC7_9ALTE</name>
<dbReference type="EMBL" id="JAAAWN010000001">
    <property type="protein sequence ID" value="NDV89858.1"/>
    <property type="molecule type" value="Genomic_DNA"/>
</dbReference>
<comment type="caution">
    <text evidence="2">The sequence shown here is derived from an EMBL/GenBank/DDBJ whole genome shotgun (WGS) entry which is preliminary data.</text>
</comment>
<sequence length="430" mass="49197">MIMNGRPFLSYVLPTRDRPQLLKKCLQYLDAQEGDDYEVIVSDNSIIKPCKDVVSQFLNDNKFKYFRPAEPLSMPDNWEFAIEKAQGQYITVINEKFLFHPRATGVLHALANEFSTPDILSWQYEHFAMSDGEGQRGTYHPLIKPVMPSVYSALQELKRRFDFIDPLFGRSTQEKISFGKIYSGAVNRKIVEKIKQYYGRVFVPMSPDFTSMVCALNFSDVCLEVGRSLMMVVSGENISNGESTKVSLPAAKRFLKETTTNFSQYISQLVVPGFWLGHNIFIASDYARIKAKYSTGNLSNVKLNIAAALGWAMIDYEQVTDWGNEDPAHFKKILDDFYVLLTGEEQAITDSIIEQNEKTRQPSPREIYHSGLTKSDTYIPNISPEELAHYHWEKQLALPRKPVSTNPQHLDDAMDFYIRYTNRSVQLLGL</sequence>
<evidence type="ECO:0000259" key="1">
    <source>
        <dbReference type="Pfam" id="PF00535"/>
    </source>
</evidence>
<dbReference type="InterPro" id="IPR001173">
    <property type="entry name" value="Glyco_trans_2-like"/>
</dbReference>
<dbReference type="GO" id="GO:0016740">
    <property type="term" value="F:transferase activity"/>
    <property type="evidence" value="ECO:0007669"/>
    <property type="project" value="UniProtKB-KW"/>
</dbReference>
<dbReference type="Proteomes" id="UP000470213">
    <property type="component" value="Unassembled WGS sequence"/>
</dbReference>
<dbReference type="Pfam" id="PF00535">
    <property type="entry name" value="Glycos_transf_2"/>
    <property type="match status" value="1"/>
</dbReference>
<dbReference type="CDD" id="cd00761">
    <property type="entry name" value="Glyco_tranf_GTA_type"/>
    <property type="match status" value="1"/>
</dbReference>
<evidence type="ECO:0000313" key="3">
    <source>
        <dbReference type="Proteomes" id="UP000470213"/>
    </source>
</evidence>
<keyword evidence="3" id="KW-1185">Reference proteome</keyword>
<dbReference type="SUPFAM" id="SSF53448">
    <property type="entry name" value="Nucleotide-diphospho-sugar transferases"/>
    <property type="match status" value="1"/>
</dbReference>
<evidence type="ECO:0000313" key="2">
    <source>
        <dbReference type="EMBL" id="NDV89858.1"/>
    </source>
</evidence>
<protein>
    <submittedName>
        <fullName evidence="2">Glycosyltransferase</fullName>
    </submittedName>
</protein>
<dbReference type="Gene3D" id="3.90.550.10">
    <property type="entry name" value="Spore Coat Polysaccharide Biosynthesis Protein SpsA, Chain A"/>
    <property type="match status" value="1"/>
</dbReference>
<feature type="domain" description="Glycosyltransferase 2-like" evidence="1">
    <location>
        <begin position="10"/>
        <end position="107"/>
    </location>
</feature>